<dbReference type="EMBL" id="NQIK02000010">
    <property type="protein sequence ID" value="KAF7565645.1"/>
    <property type="molecule type" value="Genomic_DNA"/>
</dbReference>
<dbReference type="Proteomes" id="UP000249757">
    <property type="component" value="Unassembled WGS sequence"/>
</dbReference>
<dbReference type="Proteomes" id="UP000245464">
    <property type="component" value="Chromosome 10"/>
</dbReference>
<reference evidence="2" key="2">
    <citation type="submission" date="2021-05" db="EMBL/GenBank/DDBJ databases">
        <authorList>
            <person name="Moolhuijzen P.M."/>
            <person name="Moffat C.S."/>
        </authorList>
    </citation>
    <scope>NUCLEOTIDE SEQUENCE</scope>
    <source>
        <strain evidence="2">86-124</strain>
    </source>
</reference>
<reference evidence="4" key="4">
    <citation type="journal article" date="2022" name="Microb. Genom.">
        <title>A global pangenome for the wheat fungal pathogen Pyrenophora tritici-repentis and prediction of effector protein structural homology.</title>
        <authorList>
            <person name="Moolhuijzen P.M."/>
            <person name="See P.T."/>
            <person name="Shi G."/>
            <person name="Powell H.R."/>
            <person name="Cockram J."/>
            <person name="Jorgensen L.N."/>
            <person name="Benslimane H."/>
            <person name="Strelkov S.E."/>
            <person name="Turner J."/>
            <person name="Liu Z."/>
            <person name="Moffat C.S."/>
        </authorList>
    </citation>
    <scope>NUCLEOTIDE SEQUENCE [LARGE SCALE GENOMIC DNA]</scope>
</reference>
<keyword evidence="4" id="KW-1185">Reference proteome</keyword>
<reference evidence="1" key="1">
    <citation type="journal article" date="2018" name="BMC Genomics">
        <title>Comparative genomics of the wheat fungal pathogen Pyrenophora tritici-repentis reveals chromosomal variations and genome plasticity.</title>
        <authorList>
            <person name="Moolhuijzen P."/>
            <person name="See P.T."/>
            <person name="Hane J.K."/>
            <person name="Shi G."/>
            <person name="Liu Z."/>
            <person name="Oliver R.P."/>
            <person name="Moffat C.S."/>
        </authorList>
    </citation>
    <scope>NUCLEOTIDE SEQUENCE [LARGE SCALE GENOMIC DNA]</scope>
    <source>
        <strain evidence="1">M4</strain>
    </source>
</reference>
<sequence>MDFDDDDWDLDSDDIRINNEDAIENLKRKPDCDYDSPYDPNRVRKWTEDPYHRAKHQKLRPDRDEAVHLFDYKPIDPSDSISLIEEDEQYQDRIATMKEEMVTKRQELEDTIPNHENLPFADIVTDNFEFSGPIVTTTWDKRWVHRRRLFEARWNSRRNSL</sequence>
<proteinExistence type="predicted"/>
<name>A0A2W1GJZ7_9PLEO</name>
<evidence type="ECO:0000313" key="2">
    <source>
        <dbReference type="EMBL" id="KAI1512696.1"/>
    </source>
</evidence>
<dbReference type="EMBL" id="NRDI02000011">
    <property type="protein sequence ID" value="KAI1512696.1"/>
    <property type="molecule type" value="Genomic_DNA"/>
</dbReference>
<accession>A0A2W1GJZ7</accession>
<evidence type="ECO:0000313" key="4">
    <source>
        <dbReference type="Proteomes" id="UP000249757"/>
    </source>
</evidence>
<organism evidence="1 3">
    <name type="scientific">Pyrenophora tritici-repentis</name>
    <dbReference type="NCBI Taxonomy" id="45151"/>
    <lineage>
        <taxon>Eukaryota</taxon>
        <taxon>Fungi</taxon>
        <taxon>Dikarya</taxon>
        <taxon>Ascomycota</taxon>
        <taxon>Pezizomycotina</taxon>
        <taxon>Dothideomycetes</taxon>
        <taxon>Pleosporomycetidae</taxon>
        <taxon>Pleosporales</taxon>
        <taxon>Pleosporineae</taxon>
        <taxon>Pleosporaceae</taxon>
        <taxon>Pyrenophora</taxon>
    </lineage>
</organism>
<reference evidence="2" key="3">
    <citation type="journal article" date="2022" name="bioRxiv">
        <title>A global pangenome for the wheat fungal pathogen Pyrenophora tritici-repentis and prediction of effector protein structural homology.</title>
        <authorList>
            <person name="Moolhuijzen P."/>
            <person name="See P.T."/>
            <person name="Shi G."/>
            <person name="Powell H.R."/>
            <person name="Cockram J."/>
            <person name="Jorgensen L.N."/>
            <person name="Benslimane H."/>
            <person name="Strelkov S.E."/>
            <person name="Turner J."/>
            <person name="Liu Z."/>
            <person name="Moffat C.S."/>
        </authorList>
    </citation>
    <scope>NUCLEOTIDE SEQUENCE</scope>
    <source>
        <strain evidence="2">86-124</strain>
    </source>
</reference>
<comment type="caution">
    <text evidence="1">The sequence shown here is derived from an EMBL/GenBank/DDBJ whole genome shotgun (WGS) entry which is preliminary data.</text>
</comment>
<evidence type="ECO:0000313" key="1">
    <source>
        <dbReference type="EMBL" id="KAF7565645.1"/>
    </source>
</evidence>
<dbReference type="AlphaFoldDB" id="A0A2W1GJZ7"/>
<evidence type="ECO:0000313" key="3">
    <source>
        <dbReference type="Proteomes" id="UP000245464"/>
    </source>
</evidence>
<protein>
    <submittedName>
        <fullName evidence="1">Uncharacterized protein</fullName>
    </submittedName>
</protein>
<gene>
    <name evidence="2" type="ORF">Ptr86124_008662</name>
    <name evidence="1" type="ORF">PtrM4_050790</name>
</gene>